<name>A0A1I6QLE4_9CAUL</name>
<dbReference type="Proteomes" id="UP000198788">
    <property type="component" value="Unassembled WGS sequence"/>
</dbReference>
<dbReference type="SUPFAM" id="SSF56399">
    <property type="entry name" value="ADP-ribosylation"/>
    <property type="match status" value="1"/>
</dbReference>
<dbReference type="Gene3D" id="3.20.170.20">
    <property type="entry name" value="Protein of unknown function DUF952"/>
    <property type="match status" value="1"/>
</dbReference>
<proteinExistence type="predicted"/>
<dbReference type="PANTHER" id="PTHR34129:SF1">
    <property type="entry name" value="DUF952 DOMAIN-CONTAINING PROTEIN"/>
    <property type="match status" value="1"/>
</dbReference>
<dbReference type="EMBL" id="FOZV01000003">
    <property type="protein sequence ID" value="SFS53285.1"/>
    <property type="molecule type" value="Genomic_DNA"/>
</dbReference>
<dbReference type="OrthoDB" id="9799937at2"/>
<sequence>MSGIAYKLVDADEWHAAGDAYGGSAVDLADGYIHMSTSGQLAETAARHYRGRESLLLLDVETARLGDAVVWEPSRGGALFPHVYGPLPRSAVVSERGLAVDADGVMHFDDGTVGWD</sequence>
<dbReference type="RefSeq" id="WP_092309556.1">
    <property type="nucleotide sequence ID" value="NZ_FOZV01000003.1"/>
</dbReference>
<evidence type="ECO:0000313" key="2">
    <source>
        <dbReference type="Proteomes" id="UP000198788"/>
    </source>
</evidence>
<gene>
    <name evidence="1" type="ORF">SAMN05192570_1942</name>
</gene>
<protein>
    <submittedName>
        <fullName evidence="1">Uncharacterized conserved protein, DUF952 family</fullName>
    </submittedName>
</protein>
<dbReference type="AlphaFoldDB" id="A0A1I6QLE4"/>
<keyword evidence="2" id="KW-1185">Reference proteome</keyword>
<dbReference type="PANTHER" id="PTHR34129">
    <property type="entry name" value="BLR1139 PROTEIN"/>
    <property type="match status" value="1"/>
</dbReference>
<accession>A0A1I6QLE4</accession>
<dbReference type="Pfam" id="PF06108">
    <property type="entry name" value="DUF952"/>
    <property type="match status" value="1"/>
</dbReference>
<evidence type="ECO:0000313" key="1">
    <source>
        <dbReference type="EMBL" id="SFS53285.1"/>
    </source>
</evidence>
<organism evidence="1 2">
    <name type="scientific">Brevundimonas viscosa</name>
    <dbReference type="NCBI Taxonomy" id="871741"/>
    <lineage>
        <taxon>Bacteria</taxon>
        <taxon>Pseudomonadati</taxon>
        <taxon>Pseudomonadota</taxon>
        <taxon>Alphaproteobacteria</taxon>
        <taxon>Caulobacterales</taxon>
        <taxon>Caulobacteraceae</taxon>
        <taxon>Brevundimonas</taxon>
    </lineage>
</organism>
<dbReference type="InterPro" id="IPR009297">
    <property type="entry name" value="DUF952"/>
</dbReference>
<reference evidence="2" key="1">
    <citation type="submission" date="2016-10" db="EMBL/GenBank/DDBJ databases">
        <authorList>
            <person name="Varghese N."/>
            <person name="Submissions S."/>
        </authorList>
    </citation>
    <scope>NUCLEOTIDE SEQUENCE [LARGE SCALE GENOMIC DNA]</scope>
    <source>
        <strain evidence="2">CGMCC 1.10683</strain>
    </source>
</reference>
<dbReference type="STRING" id="871741.SAMN05192570_1942"/>